<dbReference type="WBParaSite" id="Pan_g12549.t1">
    <property type="protein sequence ID" value="Pan_g12549.t1"/>
    <property type="gene ID" value="Pan_g12549"/>
</dbReference>
<name>A0A7E4UT60_PANRE</name>
<feature type="region of interest" description="Disordered" evidence="1">
    <location>
        <begin position="254"/>
        <end position="288"/>
    </location>
</feature>
<protein>
    <submittedName>
        <fullName evidence="4">Secreted protein</fullName>
    </submittedName>
</protein>
<reference evidence="3" key="1">
    <citation type="journal article" date="2013" name="Genetics">
        <title>The draft genome and transcriptome of Panagrellus redivivus are shaped by the harsh demands of a free-living lifestyle.</title>
        <authorList>
            <person name="Srinivasan J."/>
            <person name="Dillman A.R."/>
            <person name="Macchietto M.G."/>
            <person name="Heikkinen L."/>
            <person name="Lakso M."/>
            <person name="Fracchia K.M."/>
            <person name="Antoshechkin I."/>
            <person name="Mortazavi A."/>
            <person name="Wong G."/>
            <person name="Sternberg P.W."/>
        </authorList>
    </citation>
    <scope>NUCLEOTIDE SEQUENCE [LARGE SCALE GENOMIC DNA]</scope>
    <source>
        <strain evidence="3">MT8872</strain>
    </source>
</reference>
<keyword evidence="3" id="KW-1185">Reference proteome</keyword>
<feature type="compositionally biased region" description="Low complexity" evidence="1">
    <location>
        <begin position="278"/>
        <end position="288"/>
    </location>
</feature>
<proteinExistence type="predicted"/>
<dbReference type="AlphaFoldDB" id="A0A7E4UT60"/>
<reference evidence="4" key="2">
    <citation type="submission" date="2020-10" db="UniProtKB">
        <authorList>
            <consortium name="WormBaseParasite"/>
        </authorList>
    </citation>
    <scope>IDENTIFICATION</scope>
</reference>
<accession>A0A7E4UT60</accession>
<organism evidence="3 4">
    <name type="scientific">Panagrellus redivivus</name>
    <name type="common">Microworm</name>
    <dbReference type="NCBI Taxonomy" id="6233"/>
    <lineage>
        <taxon>Eukaryota</taxon>
        <taxon>Metazoa</taxon>
        <taxon>Ecdysozoa</taxon>
        <taxon>Nematoda</taxon>
        <taxon>Chromadorea</taxon>
        <taxon>Rhabditida</taxon>
        <taxon>Tylenchina</taxon>
        <taxon>Panagrolaimomorpha</taxon>
        <taxon>Panagrolaimoidea</taxon>
        <taxon>Panagrolaimidae</taxon>
        <taxon>Panagrellus</taxon>
    </lineage>
</organism>
<evidence type="ECO:0000256" key="2">
    <source>
        <dbReference type="SAM" id="Phobius"/>
    </source>
</evidence>
<keyword evidence="2" id="KW-1133">Transmembrane helix</keyword>
<feature type="region of interest" description="Disordered" evidence="1">
    <location>
        <begin position="106"/>
        <end position="214"/>
    </location>
</feature>
<keyword evidence="2" id="KW-0472">Membrane</keyword>
<evidence type="ECO:0000256" key="1">
    <source>
        <dbReference type="SAM" id="MobiDB-lite"/>
    </source>
</evidence>
<sequence length="288" mass="32096">MIIYLRCNLSLTAGVAGGLVCVVVALYLYKFCAGHKTDDDLKQPHKRCDLPPTVMQYSTQAATNPLYQHFVPSDHLNEQEVKGFNVLIDLANDTKKIAQVFPLMNQSTENEPPDFAGSMPSTLGRSPHEQQHQSRAHSPINGGSEHFNHNWAHLSKPKTSLRPGDQNGPSQHHPRSGSFNVSCAWNPDNFTENRIMQSNKSNSNSQPMVASPREKAPLSAFLSVQPTQPFRTHSAEMLTPQMDTEELRRASFDVAGGYRRPGTGRKLPSTERFENPNSSVSQFQFQVQ</sequence>
<feature type="compositionally biased region" description="Polar residues" evidence="1">
    <location>
        <begin position="177"/>
        <end position="208"/>
    </location>
</feature>
<dbReference type="Proteomes" id="UP000492821">
    <property type="component" value="Unassembled WGS sequence"/>
</dbReference>
<feature type="transmembrane region" description="Helical" evidence="2">
    <location>
        <begin position="7"/>
        <end position="29"/>
    </location>
</feature>
<evidence type="ECO:0000313" key="3">
    <source>
        <dbReference type="Proteomes" id="UP000492821"/>
    </source>
</evidence>
<keyword evidence="2" id="KW-0812">Transmembrane</keyword>
<evidence type="ECO:0000313" key="4">
    <source>
        <dbReference type="WBParaSite" id="Pan_g12549.t1"/>
    </source>
</evidence>